<dbReference type="AlphaFoldDB" id="A0A7W6K2A4"/>
<comment type="caution">
    <text evidence="1">The sequence shown here is derived from an EMBL/GenBank/DDBJ whole genome shotgun (WGS) entry which is preliminary data.</text>
</comment>
<evidence type="ECO:0000313" key="1">
    <source>
        <dbReference type="EMBL" id="MBB4103841.1"/>
    </source>
</evidence>
<keyword evidence="2" id="KW-1185">Reference proteome</keyword>
<reference evidence="1 2" key="1">
    <citation type="submission" date="2020-08" db="EMBL/GenBank/DDBJ databases">
        <title>Genomic Encyclopedia of Type Strains, Phase IV (KMG-IV): sequencing the most valuable type-strain genomes for metagenomic binning, comparative biology and taxonomic classification.</title>
        <authorList>
            <person name="Goeker M."/>
        </authorList>
    </citation>
    <scope>NUCLEOTIDE SEQUENCE [LARGE SCALE GENOMIC DNA]</scope>
    <source>
        <strain evidence="1 2">DSM 26385</strain>
    </source>
</reference>
<proteinExistence type="predicted"/>
<gene>
    <name evidence="1" type="ORF">GGQ66_002409</name>
</gene>
<dbReference type="RefSeq" id="WP_183792735.1">
    <property type="nucleotide sequence ID" value="NZ_JACIDU010000008.1"/>
</dbReference>
<evidence type="ECO:0000313" key="2">
    <source>
        <dbReference type="Proteomes" id="UP000584824"/>
    </source>
</evidence>
<dbReference type="Proteomes" id="UP000584824">
    <property type="component" value="Unassembled WGS sequence"/>
</dbReference>
<dbReference type="EMBL" id="JACIDU010000008">
    <property type="protein sequence ID" value="MBB4103841.1"/>
    <property type="molecule type" value="Genomic_DNA"/>
</dbReference>
<accession>A0A7W6K2A4</accession>
<organism evidence="1 2">
    <name type="scientific">Allorhizobium borbori</name>
    <dbReference type="NCBI Taxonomy" id="485907"/>
    <lineage>
        <taxon>Bacteria</taxon>
        <taxon>Pseudomonadati</taxon>
        <taxon>Pseudomonadota</taxon>
        <taxon>Alphaproteobacteria</taxon>
        <taxon>Hyphomicrobiales</taxon>
        <taxon>Rhizobiaceae</taxon>
        <taxon>Rhizobium/Agrobacterium group</taxon>
        <taxon>Allorhizobium</taxon>
    </lineage>
</organism>
<name>A0A7W6K2A4_9HYPH</name>
<sequence length="235" mass="23422">MTAPAPAAAPLVRNEGETVGDFLGRLQAADPLTLSDKVAALFVNDPTVFPYLAGLATNPETSQTLIVEILKGMTVAADREPVKLAGSVSAFALADPANTATLISMAREANAIPLDEVFGEGLALAASTLKTSGDNILLAASIQSQATSREAPVALSEAFLDNLLLTAAGRQAGGAGAGGAADITGNNPSPLPTGGVGSALNGVTQTAGVTAPSGVSYFSAATTNFRTSTSPTEQP</sequence>
<protein>
    <submittedName>
        <fullName evidence="1">Uncharacterized protein</fullName>
    </submittedName>
</protein>